<keyword evidence="8" id="KW-0234">DNA repair</keyword>
<feature type="compositionally biased region" description="Polar residues" evidence="11">
    <location>
        <begin position="66"/>
        <end position="83"/>
    </location>
</feature>
<evidence type="ECO:0000313" key="14">
    <source>
        <dbReference type="Proteomes" id="UP000800041"/>
    </source>
</evidence>
<evidence type="ECO:0000256" key="6">
    <source>
        <dbReference type="ARBA" id="ARBA00022833"/>
    </source>
</evidence>
<dbReference type="AlphaFoldDB" id="A0A6G1GRJ0"/>
<evidence type="ECO:0000256" key="9">
    <source>
        <dbReference type="ARBA" id="ARBA00023242"/>
    </source>
</evidence>
<dbReference type="InterPro" id="IPR022656">
    <property type="entry name" value="XPA_C"/>
</dbReference>
<dbReference type="InterPro" id="IPR037129">
    <property type="entry name" value="XPA_sf"/>
</dbReference>
<keyword evidence="5" id="KW-0863">Zinc-finger</keyword>
<dbReference type="NCBIfam" id="TIGR00598">
    <property type="entry name" value="rad14"/>
    <property type="match status" value="1"/>
</dbReference>
<dbReference type="SUPFAM" id="SSF46955">
    <property type="entry name" value="Putative DNA-binding domain"/>
    <property type="match status" value="1"/>
</dbReference>
<dbReference type="PANTHER" id="PTHR10142">
    <property type="entry name" value="DNA REPAIR PROTEIN COMPLEMENTING XP-A CELLS"/>
    <property type="match status" value="1"/>
</dbReference>
<feature type="region of interest" description="Disordered" evidence="11">
    <location>
        <begin position="167"/>
        <end position="193"/>
    </location>
</feature>
<dbReference type="GO" id="GO:0000110">
    <property type="term" value="C:nucleotide-excision repair factor 1 complex"/>
    <property type="evidence" value="ECO:0007669"/>
    <property type="project" value="TreeGrafter"/>
</dbReference>
<dbReference type="GO" id="GO:0003684">
    <property type="term" value="F:damaged DNA binding"/>
    <property type="evidence" value="ECO:0007669"/>
    <property type="project" value="InterPro"/>
</dbReference>
<dbReference type="OrthoDB" id="5368863at2759"/>
<evidence type="ECO:0000256" key="2">
    <source>
        <dbReference type="ARBA" id="ARBA00005548"/>
    </source>
</evidence>
<feature type="domain" description="XPA C-terminal" evidence="12">
    <location>
        <begin position="228"/>
        <end position="278"/>
    </location>
</feature>
<dbReference type="Gene3D" id="3.90.530.10">
    <property type="entry name" value="XPA C-terminal domain"/>
    <property type="match status" value="1"/>
</dbReference>
<evidence type="ECO:0000256" key="4">
    <source>
        <dbReference type="ARBA" id="ARBA00022763"/>
    </source>
</evidence>
<dbReference type="InterPro" id="IPR009061">
    <property type="entry name" value="DNA-bd_dom_put_sf"/>
</dbReference>
<gene>
    <name evidence="13" type="ORF">K402DRAFT_396611</name>
</gene>
<evidence type="ECO:0000256" key="5">
    <source>
        <dbReference type="ARBA" id="ARBA00022771"/>
    </source>
</evidence>
<protein>
    <recommendedName>
        <fullName evidence="10">DNA repair protein RAD14</fullName>
    </recommendedName>
</protein>
<dbReference type="GO" id="GO:0008270">
    <property type="term" value="F:zinc ion binding"/>
    <property type="evidence" value="ECO:0007669"/>
    <property type="project" value="UniProtKB-KW"/>
</dbReference>
<dbReference type="InterPro" id="IPR000465">
    <property type="entry name" value="XPA/RAD14"/>
</dbReference>
<dbReference type="CDD" id="cd21077">
    <property type="entry name" value="DBD_Rad14"/>
    <property type="match status" value="1"/>
</dbReference>
<feature type="compositionally biased region" description="Basic and acidic residues" evidence="11">
    <location>
        <begin position="86"/>
        <end position="99"/>
    </location>
</feature>
<keyword evidence="7" id="KW-0238">DNA-binding</keyword>
<evidence type="ECO:0000256" key="3">
    <source>
        <dbReference type="ARBA" id="ARBA00022723"/>
    </source>
</evidence>
<dbReference type="PANTHER" id="PTHR10142:SF0">
    <property type="entry name" value="DNA REPAIR PROTEIN COMPLEMENTING XP-A CELLS"/>
    <property type="match status" value="1"/>
</dbReference>
<keyword evidence="9" id="KW-0539">Nucleus</keyword>
<organism evidence="13 14">
    <name type="scientific">Aulographum hederae CBS 113979</name>
    <dbReference type="NCBI Taxonomy" id="1176131"/>
    <lineage>
        <taxon>Eukaryota</taxon>
        <taxon>Fungi</taxon>
        <taxon>Dikarya</taxon>
        <taxon>Ascomycota</taxon>
        <taxon>Pezizomycotina</taxon>
        <taxon>Dothideomycetes</taxon>
        <taxon>Pleosporomycetidae</taxon>
        <taxon>Aulographales</taxon>
        <taxon>Aulographaceae</taxon>
    </lineage>
</organism>
<dbReference type="Proteomes" id="UP000800041">
    <property type="component" value="Unassembled WGS sequence"/>
</dbReference>
<dbReference type="GO" id="GO:1901255">
    <property type="term" value="P:nucleotide-excision repair involved in interstrand cross-link repair"/>
    <property type="evidence" value="ECO:0007669"/>
    <property type="project" value="TreeGrafter"/>
</dbReference>
<reference evidence="13" key="1">
    <citation type="journal article" date="2020" name="Stud. Mycol.">
        <title>101 Dothideomycetes genomes: a test case for predicting lifestyles and emergence of pathogens.</title>
        <authorList>
            <person name="Haridas S."/>
            <person name="Albert R."/>
            <person name="Binder M."/>
            <person name="Bloem J."/>
            <person name="Labutti K."/>
            <person name="Salamov A."/>
            <person name="Andreopoulos B."/>
            <person name="Baker S."/>
            <person name="Barry K."/>
            <person name="Bills G."/>
            <person name="Bluhm B."/>
            <person name="Cannon C."/>
            <person name="Castanera R."/>
            <person name="Culley D."/>
            <person name="Daum C."/>
            <person name="Ezra D."/>
            <person name="Gonzalez J."/>
            <person name="Henrissat B."/>
            <person name="Kuo A."/>
            <person name="Liang C."/>
            <person name="Lipzen A."/>
            <person name="Lutzoni F."/>
            <person name="Magnuson J."/>
            <person name="Mondo S."/>
            <person name="Nolan M."/>
            <person name="Ohm R."/>
            <person name="Pangilinan J."/>
            <person name="Park H.-J."/>
            <person name="Ramirez L."/>
            <person name="Alfaro M."/>
            <person name="Sun H."/>
            <person name="Tritt A."/>
            <person name="Yoshinaga Y."/>
            <person name="Zwiers L.-H."/>
            <person name="Turgeon B."/>
            <person name="Goodwin S."/>
            <person name="Spatafora J."/>
            <person name="Crous P."/>
            <person name="Grigoriev I."/>
        </authorList>
    </citation>
    <scope>NUCLEOTIDE SEQUENCE</scope>
    <source>
        <strain evidence="13">CBS 113979</strain>
    </source>
</reference>
<dbReference type="GO" id="GO:0000715">
    <property type="term" value="P:nucleotide-excision repair, DNA damage recognition"/>
    <property type="evidence" value="ECO:0007669"/>
    <property type="project" value="TreeGrafter"/>
</dbReference>
<dbReference type="FunFam" id="3.90.530.10:FF:000003">
    <property type="entry name" value="Dna repair rad14 protein"/>
    <property type="match status" value="1"/>
</dbReference>
<evidence type="ECO:0000256" key="7">
    <source>
        <dbReference type="ARBA" id="ARBA00023125"/>
    </source>
</evidence>
<keyword evidence="6" id="KW-0862">Zinc</keyword>
<dbReference type="GO" id="GO:0006284">
    <property type="term" value="P:base-excision repair"/>
    <property type="evidence" value="ECO:0007669"/>
    <property type="project" value="TreeGrafter"/>
</dbReference>
<dbReference type="GO" id="GO:0070914">
    <property type="term" value="P:UV-damage excision repair"/>
    <property type="evidence" value="ECO:0007669"/>
    <property type="project" value="TreeGrafter"/>
</dbReference>
<evidence type="ECO:0000256" key="8">
    <source>
        <dbReference type="ARBA" id="ARBA00023204"/>
    </source>
</evidence>
<sequence>MADRPSTPPRPSHSGNLPKSPMTPEQVRRMEEARLKAKAIRAKADAAAARNPPTSAVAGQKRPHSRISSSLPTTRRDATTNASPLKEGELSKPPADKDIIRPAKNLGKYIEYDFSKMTDTRGGFLSELDDPFNKALHSGDANDPKQEKPKGMTMQEWERHQLLQKLRKNKQGPFEPGISVLNKKLGPDDTSGTDKECRECGSLEIDWKWEEVFGIKVCNACKEKLPDKYSLLTKTEAREDYLLTDPELKDEELLPHLKKPNPHKSTWNDMQLYLRCQVEEYAFSAKKWGSGEALDAEFERRQTEAKRRKEKKFKSKLDELKKRTRVEAHKRARGGANGAIGGDGAGVTFGGKLGNAPGYAEKHEHEWGRPVLDPETGVEKKKCTECDMEIEELEF</sequence>
<feature type="compositionally biased region" description="Pro residues" evidence="11">
    <location>
        <begin position="1"/>
        <end position="11"/>
    </location>
</feature>
<name>A0A6G1GRJ0_9PEZI</name>
<evidence type="ECO:0000259" key="12">
    <source>
        <dbReference type="Pfam" id="PF05181"/>
    </source>
</evidence>
<evidence type="ECO:0000256" key="10">
    <source>
        <dbReference type="ARBA" id="ARBA00072989"/>
    </source>
</evidence>
<evidence type="ECO:0000256" key="1">
    <source>
        <dbReference type="ARBA" id="ARBA00004123"/>
    </source>
</evidence>
<evidence type="ECO:0000313" key="13">
    <source>
        <dbReference type="EMBL" id="KAF1983369.1"/>
    </source>
</evidence>
<evidence type="ECO:0000256" key="11">
    <source>
        <dbReference type="SAM" id="MobiDB-lite"/>
    </source>
</evidence>
<dbReference type="Pfam" id="PF05181">
    <property type="entry name" value="XPA_C"/>
    <property type="match status" value="1"/>
</dbReference>
<keyword evidence="14" id="KW-1185">Reference proteome</keyword>
<keyword evidence="3" id="KW-0479">Metal-binding</keyword>
<dbReference type="EMBL" id="ML977175">
    <property type="protein sequence ID" value="KAF1983369.1"/>
    <property type="molecule type" value="Genomic_DNA"/>
</dbReference>
<keyword evidence="4" id="KW-0227">DNA damage</keyword>
<comment type="subcellular location">
    <subcellularLocation>
        <location evidence="1">Nucleus</location>
    </subcellularLocation>
</comment>
<proteinExistence type="inferred from homology"/>
<comment type="similarity">
    <text evidence="2">Belongs to the XPA family.</text>
</comment>
<feature type="compositionally biased region" description="Basic and acidic residues" evidence="11">
    <location>
        <begin position="26"/>
        <end position="35"/>
    </location>
</feature>
<feature type="region of interest" description="Disordered" evidence="11">
    <location>
        <begin position="1"/>
        <end position="99"/>
    </location>
</feature>
<accession>A0A6G1GRJ0</accession>